<protein>
    <recommendedName>
        <fullName evidence="3">Secreted protein</fullName>
    </recommendedName>
</protein>
<comment type="caution">
    <text evidence="1">The sequence shown here is derived from an EMBL/GenBank/DDBJ whole genome shotgun (WGS) entry which is preliminary data.</text>
</comment>
<organism evidence="1 2">
    <name type="scientific">Batillaria attramentaria</name>
    <dbReference type="NCBI Taxonomy" id="370345"/>
    <lineage>
        <taxon>Eukaryota</taxon>
        <taxon>Metazoa</taxon>
        <taxon>Spiralia</taxon>
        <taxon>Lophotrochozoa</taxon>
        <taxon>Mollusca</taxon>
        <taxon>Gastropoda</taxon>
        <taxon>Caenogastropoda</taxon>
        <taxon>Sorbeoconcha</taxon>
        <taxon>Cerithioidea</taxon>
        <taxon>Batillariidae</taxon>
        <taxon>Batillaria</taxon>
    </lineage>
</organism>
<reference evidence="1 2" key="1">
    <citation type="journal article" date="2023" name="Sci. Data">
        <title>Genome assembly of the Korean intertidal mud-creeper Batillaria attramentaria.</title>
        <authorList>
            <person name="Patra A.K."/>
            <person name="Ho P.T."/>
            <person name="Jun S."/>
            <person name="Lee S.J."/>
            <person name="Kim Y."/>
            <person name="Won Y.J."/>
        </authorList>
    </citation>
    <scope>NUCLEOTIDE SEQUENCE [LARGE SCALE GENOMIC DNA]</scope>
    <source>
        <strain evidence="1">Wonlab-2016</strain>
    </source>
</reference>
<evidence type="ECO:0000313" key="1">
    <source>
        <dbReference type="EMBL" id="KAK7485229.1"/>
    </source>
</evidence>
<evidence type="ECO:0008006" key="3">
    <source>
        <dbReference type="Google" id="ProtNLM"/>
    </source>
</evidence>
<dbReference type="Proteomes" id="UP001519460">
    <property type="component" value="Unassembled WGS sequence"/>
</dbReference>
<sequence>MVLCGHCFCCTCTDARSCQPSSVVVDIDANPDSNQNQVRSCDPNVLLVREVLCFPLCSAVVNRIPKVLEIPPTNTGCLDMRNCCDVGMTYWLMVFSSERRGRVSKHKQ</sequence>
<gene>
    <name evidence="1" type="ORF">BaRGS_00023480</name>
</gene>
<accession>A0ABD0KDP2</accession>
<proteinExistence type="predicted"/>
<keyword evidence="2" id="KW-1185">Reference proteome</keyword>
<evidence type="ECO:0000313" key="2">
    <source>
        <dbReference type="Proteomes" id="UP001519460"/>
    </source>
</evidence>
<dbReference type="AlphaFoldDB" id="A0ABD0KDP2"/>
<dbReference type="EMBL" id="JACVVK020000197">
    <property type="protein sequence ID" value="KAK7485229.1"/>
    <property type="molecule type" value="Genomic_DNA"/>
</dbReference>
<name>A0ABD0KDP2_9CAEN</name>